<proteinExistence type="predicted"/>
<gene>
    <name evidence="1" type="ORF">BpHYR1_052739</name>
</gene>
<keyword evidence="2" id="KW-1185">Reference proteome</keyword>
<evidence type="ECO:0000313" key="1">
    <source>
        <dbReference type="EMBL" id="RNA03472.1"/>
    </source>
</evidence>
<dbReference type="Proteomes" id="UP000276133">
    <property type="component" value="Unassembled WGS sequence"/>
</dbReference>
<dbReference type="AlphaFoldDB" id="A0A3M7PWA1"/>
<comment type="caution">
    <text evidence="1">The sequence shown here is derived from an EMBL/GenBank/DDBJ whole genome shotgun (WGS) entry which is preliminary data.</text>
</comment>
<organism evidence="1 2">
    <name type="scientific">Brachionus plicatilis</name>
    <name type="common">Marine rotifer</name>
    <name type="synonym">Brachionus muelleri</name>
    <dbReference type="NCBI Taxonomy" id="10195"/>
    <lineage>
        <taxon>Eukaryota</taxon>
        <taxon>Metazoa</taxon>
        <taxon>Spiralia</taxon>
        <taxon>Gnathifera</taxon>
        <taxon>Rotifera</taxon>
        <taxon>Eurotatoria</taxon>
        <taxon>Monogononta</taxon>
        <taxon>Pseudotrocha</taxon>
        <taxon>Ploima</taxon>
        <taxon>Brachionidae</taxon>
        <taxon>Brachionus</taxon>
    </lineage>
</organism>
<evidence type="ECO:0000313" key="2">
    <source>
        <dbReference type="Proteomes" id="UP000276133"/>
    </source>
</evidence>
<reference evidence="1 2" key="1">
    <citation type="journal article" date="2018" name="Sci. Rep.">
        <title>Genomic signatures of local adaptation to the degree of environmental predictability in rotifers.</title>
        <authorList>
            <person name="Franch-Gras L."/>
            <person name="Hahn C."/>
            <person name="Garcia-Roger E.M."/>
            <person name="Carmona M.J."/>
            <person name="Serra M."/>
            <person name="Gomez A."/>
        </authorList>
    </citation>
    <scope>NUCLEOTIDE SEQUENCE [LARGE SCALE GENOMIC DNA]</scope>
    <source>
        <strain evidence="1">HYR1</strain>
    </source>
</reference>
<sequence length="65" mass="7671">MVTANNFGTKKIIILPHYLDQNFSSLKRLYSIYSHLGNKILFFSSLGTYTFKARQDIRKHLFKNM</sequence>
<accession>A0A3M7PWA1</accession>
<dbReference type="EMBL" id="REGN01008485">
    <property type="protein sequence ID" value="RNA03472.1"/>
    <property type="molecule type" value="Genomic_DNA"/>
</dbReference>
<protein>
    <submittedName>
        <fullName evidence="1">Uncharacterized protein</fullName>
    </submittedName>
</protein>
<name>A0A3M7PWA1_BRAPC</name>